<dbReference type="InterPro" id="IPR001633">
    <property type="entry name" value="EAL_dom"/>
</dbReference>
<evidence type="ECO:0000313" key="4">
    <source>
        <dbReference type="EMBL" id="AKF02876.1"/>
    </source>
</evidence>
<dbReference type="PROSITE" id="PS50887">
    <property type="entry name" value="GGDEF"/>
    <property type="match status" value="1"/>
</dbReference>
<name>A0A0F6YEX4_9BACT</name>
<evidence type="ECO:0000259" key="2">
    <source>
        <dbReference type="PROSITE" id="PS50883"/>
    </source>
</evidence>
<evidence type="ECO:0000259" key="3">
    <source>
        <dbReference type="PROSITE" id="PS50887"/>
    </source>
</evidence>
<dbReference type="CDD" id="cd01949">
    <property type="entry name" value="GGDEF"/>
    <property type="match status" value="1"/>
</dbReference>
<proteinExistence type="predicted"/>
<accession>A0A0F6YEX4</accession>
<dbReference type="EMBL" id="CP011125">
    <property type="protein sequence ID" value="AKF02876.1"/>
    <property type="molecule type" value="Genomic_DNA"/>
</dbReference>
<dbReference type="KEGG" id="samy:DB32_000024"/>
<dbReference type="InterPro" id="IPR043128">
    <property type="entry name" value="Rev_trsase/Diguanyl_cyclase"/>
</dbReference>
<dbReference type="STRING" id="927083.DB32_000024"/>
<dbReference type="Proteomes" id="UP000034883">
    <property type="component" value="Chromosome"/>
</dbReference>
<feature type="region of interest" description="Disordered" evidence="1">
    <location>
        <begin position="1"/>
        <end position="20"/>
    </location>
</feature>
<dbReference type="PROSITE" id="PS50883">
    <property type="entry name" value="EAL"/>
    <property type="match status" value="1"/>
</dbReference>
<dbReference type="Gene3D" id="3.30.70.270">
    <property type="match status" value="1"/>
</dbReference>
<dbReference type="SMART" id="SM00052">
    <property type="entry name" value="EAL"/>
    <property type="match status" value="1"/>
</dbReference>
<keyword evidence="5" id="KW-1185">Reference proteome</keyword>
<dbReference type="NCBIfam" id="TIGR00254">
    <property type="entry name" value="GGDEF"/>
    <property type="match status" value="1"/>
</dbReference>
<feature type="domain" description="GGDEF" evidence="3">
    <location>
        <begin position="58"/>
        <end position="194"/>
    </location>
</feature>
<dbReference type="InterPro" id="IPR000160">
    <property type="entry name" value="GGDEF_dom"/>
</dbReference>
<dbReference type="SMART" id="SM00267">
    <property type="entry name" value="GGDEF"/>
    <property type="match status" value="1"/>
</dbReference>
<dbReference type="Pfam" id="PF00563">
    <property type="entry name" value="EAL"/>
    <property type="match status" value="1"/>
</dbReference>
<dbReference type="CDD" id="cd01948">
    <property type="entry name" value="EAL"/>
    <property type="match status" value="1"/>
</dbReference>
<evidence type="ECO:0000256" key="1">
    <source>
        <dbReference type="SAM" id="MobiDB-lite"/>
    </source>
</evidence>
<reference evidence="4 5" key="1">
    <citation type="submission" date="2015-03" db="EMBL/GenBank/DDBJ databases">
        <title>Genome assembly of Sandaracinus amylolyticus DSM 53668.</title>
        <authorList>
            <person name="Sharma G."/>
            <person name="Subramanian S."/>
        </authorList>
    </citation>
    <scope>NUCLEOTIDE SEQUENCE [LARGE SCALE GENOMIC DNA]</scope>
    <source>
        <strain evidence="4 5">DSM 53668</strain>
    </source>
</reference>
<dbReference type="SUPFAM" id="SSF55073">
    <property type="entry name" value="Nucleotide cyclase"/>
    <property type="match status" value="1"/>
</dbReference>
<sequence length="446" mass="47953">MTLHVPKREPEVPEPSALRSIPPGLARAGVDPLTGLPGHHALHAWLERAIARSEARDQPVSVVVLDLDRFGEVNRIVGHASGDEVMREIARALDAVDEDIPARGGAPVVVRSSGDEFAALLAGWSREEAVAWADRKRAAIASLRFLAGHTCSASAGVATFPEDAPDARELVVSARAALRVGKREGRNCTLAYQPAHDGACGIAERVVHALLERRGARALAFVHQPIVRAGDHEVVACEALCRPRLERYASPAALFAAAAASDVVWEIGRLVRSVATEPLRRDPSLVPLFLNLHPHELADPTLVDPEGELRAIAPRVVLEIGECARLSSLDAARAAIDRLHALGFRVALDDLGAGYATLRWMSELDLDYVKLDRALIADLDRSAARRTLVQALVEFAHQRGQIVVAEGVETEGERDALTSLGCDLLQGWLFGRGTSQVPRLPPGGAR</sequence>
<organism evidence="4 5">
    <name type="scientific">Sandaracinus amylolyticus</name>
    <dbReference type="NCBI Taxonomy" id="927083"/>
    <lineage>
        <taxon>Bacteria</taxon>
        <taxon>Pseudomonadati</taxon>
        <taxon>Myxococcota</taxon>
        <taxon>Polyangia</taxon>
        <taxon>Polyangiales</taxon>
        <taxon>Sandaracinaceae</taxon>
        <taxon>Sandaracinus</taxon>
    </lineage>
</organism>
<dbReference type="PANTHER" id="PTHR33121">
    <property type="entry name" value="CYCLIC DI-GMP PHOSPHODIESTERASE PDEF"/>
    <property type="match status" value="1"/>
</dbReference>
<feature type="domain" description="EAL" evidence="2">
    <location>
        <begin position="199"/>
        <end position="446"/>
    </location>
</feature>
<evidence type="ECO:0008006" key="6">
    <source>
        <dbReference type="Google" id="ProtNLM"/>
    </source>
</evidence>
<feature type="compositionally biased region" description="Basic and acidic residues" evidence="1">
    <location>
        <begin position="1"/>
        <end position="11"/>
    </location>
</feature>
<dbReference type="InterPro" id="IPR035919">
    <property type="entry name" value="EAL_sf"/>
</dbReference>
<dbReference type="Gene3D" id="3.20.20.450">
    <property type="entry name" value="EAL domain"/>
    <property type="match status" value="1"/>
</dbReference>
<protein>
    <recommendedName>
        <fullName evidence="6">Diguanylate cyclase/phosphodiesterase</fullName>
    </recommendedName>
</protein>
<dbReference type="Pfam" id="PF00990">
    <property type="entry name" value="GGDEF"/>
    <property type="match status" value="1"/>
</dbReference>
<evidence type="ECO:0000313" key="5">
    <source>
        <dbReference type="Proteomes" id="UP000034883"/>
    </source>
</evidence>
<dbReference type="InterPro" id="IPR050706">
    <property type="entry name" value="Cyclic-di-GMP_PDE-like"/>
</dbReference>
<gene>
    <name evidence="4" type="ORF">DB32_000024</name>
</gene>
<dbReference type="InterPro" id="IPR029787">
    <property type="entry name" value="Nucleotide_cyclase"/>
</dbReference>
<dbReference type="SUPFAM" id="SSF141868">
    <property type="entry name" value="EAL domain-like"/>
    <property type="match status" value="1"/>
</dbReference>
<dbReference type="AlphaFoldDB" id="A0A0F6YEX4"/>
<dbReference type="PANTHER" id="PTHR33121:SF79">
    <property type="entry name" value="CYCLIC DI-GMP PHOSPHODIESTERASE PDED-RELATED"/>
    <property type="match status" value="1"/>
</dbReference>
<dbReference type="GO" id="GO:0071111">
    <property type="term" value="F:cyclic-guanylate-specific phosphodiesterase activity"/>
    <property type="evidence" value="ECO:0007669"/>
    <property type="project" value="InterPro"/>
</dbReference>